<dbReference type="AlphaFoldDB" id="A0A7C8LKK5"/>
<dbReference type="PANTHER" id="PTHR43537:SF5">
    <property type="entry name" value="UXU OPERON TRANSCRIPTIONAL REGULATOR"/>
    <property type="match status" value="1"/>
</dbReference>
<dbReference type="SUPFAM" id="SSF48008">
    <property type="entry name" value="GntR ligand-binding domain-like"/>
    <property type="match status" value="1"/>
</dbReference>
<dbReference type="GO" id="GO:0003700">
    <property type="term" value="F:DNA-binding transcription factor activity"/>
    <property type="evidence" value="ECO:0007669"/>
    <property type="project" value="InterPro"/>
</dbReference>
<organism evidence="5 6">
    <name type="scientific">Defluviitalea raffinosedens</name>
    <dbReference type="NCBI Taxonomy" id="1450156"/>
    <lineage>
        <taxon>Bacteria</taxon>
        <taxon>Bacillati</taxon>
        <taxon>Bacillota</taxon>
        <taxon>Clostridia</taxon>
        <taxon>Lachnospirales</taxon>
        <taxon>Defluviitaleaceae</taxon>
        <taxon>Defluviitalea</taxon>
    </lineage>
</organism>
<dbReference type="SUPFAM" id="SSF46785">
    <property type="entry name" value="Winged helix' DNA-binding domain"/>
    <property type="match status" value="1"/>
</dbReference>
<dbReference type="SMART" id="SM00895">
    <property type="entry name" value="FCD"/>
    <property type="match status" value="1"/>
</dbReference>
<dbReference type="Gene3D" id="1.10.10.10">
    <property type="entry name" value="Winged helix-like DNA-binding domain superfamily/Winged helix DNA-binding domain"/>
    <property type="match status" value="1"/>
</dbReference>
<evidence type="ECO:0000256" key="2">
    <source>
        <dbReference type="ARBA" id="ARBA00023125"/>
    </source>
</evidence>
<dbReference type="SMART" id="SM00345">
    <property type="entry name" value="HTH_GNTR"/>
    <property type="match status" value="1"/>
</dbReference>
<dbReference type="EMBL" id="WSLF01000006">
    <property type="protein sequence ID" value="KAE9634004.1"/>
    <property type="molecule type" value="Genomic_DNA"/>
</dbReference>
<keyword evidence="2" id="KW-0238">DNA-binding</keyword>
<dbReference type="Pfam" id="PF00392">
    <property type="entry name" value="GntR"/>
    <property type="match status" value="1"/>
</dbReference>
<dbReference type="Gene3D" id="1.20.120.530">
    <property type="entry name" value="GntR ligand-binding domain-like"/>
    <property type="match status" value="1"/>
</dbReference>
<sequence>MSMKFSGLKEYVYHEVKKRLINNTIKPGERIWEENIAEELEVSRTPVREAINRLIAEGFVENRPRKGIFAAEISKEDLKKMLDVRIALETLSVSECCKLITEEEMSELKKIYDDYKIKLTNGEYAEASQLDSQIHRYIAGISDNKKLIAYINDIQDFFAYTRACNVKWTEEKIEKSLKDHKTLIDAICDKDQERAMNLIKEDIEAMRKLLD</sequence>
<gene>
    <name evidence="5" type="ORF">GND95_07735</name>
</gene>
<accession>A0A7C8LKK5</accession>
<keyword evidence="3" id="KW-0804">Transcription</keyword>
<feature type="domain" description="HTH gntR-type" evidence="4">
    <location>
        <begin position="6"/>
        <end position="73"/>
    </location>
</feature>
<keyword evidence="1" id="KW-0805">Transcription regulation</keyword>
<evidence type="ECO:0000313" key="6">
    <source>
        <dbReference type="Proteomes" id="UP000483018"/>
    </source>
</evidence>
<reference evidence="5 6" key="1">
    <citation type="submission" date="2019-12" db="EMBL/GenBank/DDBJ databases">
        <title>Defluviitalea raffinosedens, isolated from a biogas fermenter, genome sequencing and characterization.</title>
        <authorList>
            <person name="Rettenmaier R."/>
            <person name="Schneider M."/>
            <person name="Neuhaus K."/>
            <person name="Liebl W."/>
            <person name="Zverlov V."/>
        </authorList>
    </citation>
    <scope>NUCLEOTIDE SEQUENCE [LARGE SCALE GENOMIC DNA]</scope>
    <source>
        <strain evidence="5 6">249c-K6</strain>
    </source>
</reference>
<dbReference type="Proteomes" id="UP000483018">
    <property type="component" value="Unassembled WGS sequence"/>
</dbReference>
<dbReference type="InterPro" id="IPR036388">
    <property type="entry name" value="WH-like_DNA-bd_sf"/>
</dbReference>
<dbReference type="CDD" id="cd07377">
    <property type="entry name" value="WHTH_GntR"/>
    <property type="match status" value="1"/>
</dbReference>
<proteinExistence type="predicted"/>
<dbReference type="GO" id="GO:0003677">
    <property type="term" value="F:DNA binding"/>
    <property type="evidence" value="ECO:0007669"/>
    <property type="project" value="UniProtKB-KW"/>
</dbReference>
<evidence type="ECO:0000313" key="5">
    <source>
        <dbReference type="EMBL" id="KAE9634004.1"/>
    </source>
</evidence>
<evidence type="ECO:0000256" key="3">
    <source>
        <dbReference type="ARBA" id="ARBA00023163"/>
    </source>
</evidence>
<name>A0A7C8LKK5_9FIRM</name>
<dbReference type="InterPro" id="IPR036390">
    <property type="entry name" value="WH_DNA-bd_sf"/>
</dbReference>
<dbReference type="InterPro" id="IPR000524">
    <property type="entry name" value="Tscrpt_reg_HTH_GntR"/>
</dbReference>
<protein>
    <submittedName>
        <fullName evidence="5">FCD domain-containing protein</fullName>
    </submittedName>
</protein>
<dbReference type="PRINTS" id="PR00035">
    <property type="entry name" value="HTHGNTR"/>
</dbReference>
<dbReference type="Pfam" id="PF07729">
    <property type="entry name" value="FCD"/>
    <property type="match status" value="1"/>
</dbReference>
<keyword evidence="6" id="KW-1185">Reference proteome</keyword>
<evidence type="ECO:0000256" key="1">
    <source>
        <dbReference type="ARBA" id="ARBA00023015"/>
    </source>
</evidence>
<dbReference type="PROSITE" id="PS50949">
    <property type="entry name" value="HTH_GNTR"/>
    <property type="match status" value="1"/>
</dbReference>
<comment type="caution">
    <text evidence="5">The sequence shown here is derived from an EMBL/GenBank/DDBJ whole genome shotgun (WGS) entry which is preliminary data.</text>
</comment>
<evidence type="ECO:0000259" key="4">
    <source>
        <dbReference type="PROSITE" id="PS50949"/>
    </source>
</evidence>
<dbReference type="PANTHER" id="PTHR43537">
    <property type="entry name" value="TRANSCRIPTIONAL REGULATOR, GNTR FAMILY"/>
    <property type="match status" value="1"/>
</dbReference>
<dbReference type="InterPro" id="IPR011711">
    <property type="entry name" value="GntR_C"/>
</dbReference>
<dbReference type="InterPro" id="IPR008920">
    <property type="entry name" value="TF_FadR/GntR_C"/>
</dbReference>